<feature type="domain" description="Outer membrane protein beta-barrel" evidence="1">
    <location>
        <begin position="2"/>
        <end position="92"/>
    </location>
</feature>
<comment type="caution">
    <text evidence="2">The sequence shown here is derived from an EMBL/GenBank/DDBJ whole genome shotgun (WGS) entry which is preliminary data.</text>
</comment>
<proteinExistence type="predicted"/>
<organism evidence="2 3">
    <name type="scientific">Aquimarina algicola</name>
    <dbReference type="NCBI Taxonomy" id="2589995"/>
    <lineage>
        <taxon>Bacteria</taxon>
        <taxon>Pseudomonadati</taxon>
        <taxon>Bacteroidota</taxon>
        <taxon>Flavobacteriia</taxon>
        <taxon>Flavobacteriales</taxon>
        <taxon>Flavobacteriaceae</taxon>
        <taxon>Aquimarina</taxon>
    </lineage>
</organism>
<evidence type="ECO:0000313" key="2">
    <source>
        <dbReference type="EMBL" id="TPN83441.1"/>
    </source>
</evidence>
<reference evidence="2 3" key="1">
    <citation type="submission" date="2019-06" db="EMBL/GenBank/DDBJ databases">
        <authorList>
            <person name="Meng X."/>
        </authorList>
    </citation>
    <scope>NUCLEOTIDE SEQUENCE [LARGE SCALE GENOMIC DNA]</scope>
    <source>
        <strain evidence="2 3">M625</strain>
    </source>
</reference>
<dbReference type="Pfam" id="PF14905">
    <property type="entry name" value="OMP_b-brl_3"/>
    <property type="match status" value="1"/>
</dbReference>
<dbReference type="AlphaFoldDB" id="A0A504JAZ0"/>
<dbReference type="InterPro" id="IPR041700">
    <property type="entry name" value="OMP_b-brl_3"/>
</dbReference>
<gene>
    <name evidence="2" type="ORF">FHK87_19680</name>
</gene>
<dbReference type="OrthoDB" id="1682379at2"/>
<name>A0A504JAZ0_9FLAO</name>
<dbReference type="Proteomes" id="UP000315540">
    <property type="component" value="Unassembled WGS sequence"/>
</dbReference>
<sequence length="97" mass="11634">MRTTFEWPKNIILNNYFTYLYNGNIDPGFDKCAYFWNIDLGMKLFNDKATISLLAYDILNQSINSRRTTTNDFIKDRRGTVLQQYFMISFKYALNRF</sequence>
<accession>A0A504JAZ0</accession>
<evidence type="ECO:0000313" key="3">
    <source>
        <dbReference type="Proteomes" id="UP000315540"/>
    </source>
</evidence>
<dbReference type="EMBL" id="VFWZ01000007">
    <property type="protein sequence ID" value="TPN83441.1"/>
    <property type="molecule type" value="Genomic_DNA"/>
</dbReference>
<keyword evidence="3" id="KW-1185">Reference proteome</keyword>
<evidence type="ECO:0000259" key="1">
    <source>
        <dbReference type="Pfam" id="PF14905"/>
    </source>
</evidence>
<protein>
    <recommendedName>
        <fullName evidence="1">Outer membrane protein beta-barrel domain-containing protein</fullName>
    </recommendedName>
</protein>